<evidence type="ECO:0000256" key="1">
    <source>
        <dbReference type="SAM" id="Coils"/>
    </source>
</evidence>
<evidence type="ECO:0000313" key="2">
    <source>
        <dbReference type="EMBL" id="MDJ1500648.1"/>
    </source>
</evidence>
<reference evidence="2" key="1">
    <citation type="submission" date="2023-05" db="EMBL/GenBank/DDBJ databases">
        <authorList>
            <person name="Zhang X."/>
        </authorList>
    </citation>
    <scope>NUCLEOTIDE SEQUENCE</scope>
    <source>
        <strain evidence="2">BD1B2-1</strain>
    </source>
</reference>
<feature type="coiled-coil region" evidence="1">
    <location>
        <begin position="196"/>
        <end position="255"/>
    </location>
</feature>
<gene>
    <name evidence="2" type="ORF">QNI22_08325</name>
</gene>
<organism evidence="2 3">
    <name type="scientific">Xanthocytophaga agilis</name>
    <dbReference type="NCBI Taxonomy" id="3048010"/>
    <lineage>
        <taxon>Bacteria</taxon>
        <taxon>Pseudomonadati</taxon>
        <taxon>Bacteroidota</taxon>
        <taxon>Cytophagia</taxon>
        <taxon>Cytophagales</taxon>
        <taxon>Rhodocytophagaceae</taxon>
        <taxon>Xanthocytophaga</taxon>
    </lineage>
</organism>
<dbReference type="AlphaFoldDB" id="A0AAE3R4D8"/>
<feature type="coiled-coil region" evidence="1">
    <location>
        <begin position="396"/>
        <end position="449"/>
    </location>
</feature>
<dbReference type="EMBL" id="JASJOU010000002">
    <property type="protein sequence ID" value="MDJ1500648.1"/>
    <property type="molecule type" value="Genomic_DNA"/>
</dbReference>
<dbReference type="RefSeq" id="WP_314510171.1">
    <property type="nucleotide sequence ID" value="NZ_JASJOU010000002.1"/>
</dbReference>
<protein>
    <submittedName>
        <fullName evidence="2">Uncharacterized protein</fullName>
    </submittedName>
</protein>
<keyword evidence="1" id="KW-0175">Coiled coil</keyword>
<dbReference type="Proteomes" id="UP001232063">
    <property type="component" value="Unassembled WGS sequence"/>
</dbReference>
<accession>A0AAE3R4D8</accession>
<proteinExistence type="predicted"/>
<evidence type="ECO:0000313" key="3">
    <source>
        <dbReference type="Proteomes" id="UP001232063"/>
    </source>
</evidence>
<comment type="caution">
    <text evidence="2">The sequence shown here is derived from an EMBL/GenBank/DDBJ whole genome shotgun (WGS) entry which is preliminary data.</text>
</comment>
<dbReference type="SMART" id="SM00497">
    <property type="entry name" value="IENR1"/>
    <property type="match status" value="2"/>
</dbReference>
<feature type="coiled-coil region" evidence="1">
    <location>
        <begin position="280"/>
        <end position="372"/>
    </location>
</feature>
<dbReference type="InterPro" id="IPR003647">
    <property type="entry name" value="Intron_nuc_1_rpt"/>
</dbReference>
<keyword evidence="3" id="KW-1185">Reference proteome</keyword>
<name>A0AAE3R4D8_9BACT</name>
<sequence>MTEARKQFEEEISINYQNWQTDFEKFARFTFGNLDDEIIYNNYLDAISSVLITLSKQTEHKPVPSYKDYLFIVFRNNLFDHFKKSKRLGFELKDDLSGYDNYYSYDPQAEMDEYVLAEEFDVKVESRLDEVLELLSDHGRDGYAESFVALVEVLPNFNALNWQQRQVHDKFLKNLNRYISVAEYKKQYGKMPGRFFFKKENEKEKWEKELRKEKREQTSTERRVKAEERKKRIELKKKNAEKRTEERKIRQLKQVEETERLKQEQIINKETRLKKKGELKRIIDKEVKEERKRLSQIKSEENKKRIIELKEKNQQEKAERLREKLQQIKIKQELKEKRNRLQEEKREARLEVQTKRAEIKKIKEQLREKAKVELLRKKDEKTECILARKAERDLEIRQRKEEKERLKLAIQLAKTEKAALLAQQRKEHSELLREEKRAEREIAAKLKKEQTRLKSKRLVNRSTNNLSAKVIVKYNINTNEIVKLYSSQLSAAKENNCHISAIVRYLDGSCTGIKSGFSYRYATESEMVEYQIFPSSTKRKVEQYNRETGQIIKRYDSLKEAAIDNNMSIQLIHHSISNGKRGEIGYRYATEEVNKIFE</sequence>